<dbReference type="RefSeq" id="WP_144258162.1">
    <property type="nucleotide sequence ID" value="NZ_CP041636.1"/>
</dbReference>
<proteinExistence type="predicted"/>
<keyword evidence="2" id="KW-1185">Reference proteome</keyword>
<dbReference type="AlphaFoldDB" id="A0A516H5X1"/>
<organism evidence="1 2">
    <name type="scientific">Ferrovibrio terrae</name>
    <dbReference type="NCBI Taxonomy" id="2594003"/>
    <lineage>
        <taxon>Bacteria</taxon>
        <taxon>Pseudomonadati</taxon>
        <taxon>Pseudomonadota</taxon>
        <taxon>Alphaproteobacteria</taxon>
        <taxon>Rhodospirillales</taxon>
        <taxon>Rhodospirillaceae</taxon>
        <taxon>Ferrovibrio</taxon>
    </lineage>
</organism>
<evidence type="ECO:0000313" key="1">
    <source>
        <dbReference type="EMBL" id="QDO99166.1"/>
    </source>
</evidence>
<dbReference type="InterPro" id="IPR009078">
    <property type="entry name" value="Ferritin-like_SF"/>
</dbReference>
<dbReference type="Proteomes" id="UP000317496">
    <property type="component" value="Chromosome"/>
</dbReference>
<dbReference type="NCBIfam" id="TIGR03225">
    <property type="entry name" value="benzo_boxB"/>
    <property type="match status" value="1"/>
</dbReference>
<sequence length="470" mass="54102">MAIDYNSLIPNNVNLSDNRRLQRALEDWQPKFLDWWGDMGPAGFQAREAYLRTAISVDSQGWAHFDYVKMPDYRWGIFLAEPEAERKVNFGDHKGEAAWQEVPGEYRGVLRRLIVTQGDTEPASVEQQRLLGQTCPSLYDMRNLFQVNVEEGRHLWAMVYLLDAYFGRDGREEAEALLQRRSGDDDKPRILGAFNEATPDWLSFFMFTFFTDRDGKFQLASLAESGFDPLSRTCRFMLTEEAHHMFVGETGISRVIQRTCEIMRDFKTDDVRKHGAVDLPTLQKYLNFHFSVSVDLFGSEISTNAANYYTMGIKGRFDETRIGDDHKLTDASYKVLEVHGDGFREVEASALTALNERLRDDYVADCARGVMRWNQIIKRHGIDFELKLPHRAFNRQIGQFAELKVSPDGKIVSQAEWDAKHHAWLPTEDDRLYVISLMKPVTEIGKYAGWIAPPARGINNQPTDFEYVRP</sequence>
<accession>A0A516H5X1</accession>
<protein>
    <submittedName>
        <fullName evidence="1">Benzoyl-CoA 2,3-epoxidase subunit BoxB</fullName>
        <ecNumber evidence="1">1.14.13.208</ecNumber>
    </submittedName>
</protein>
<name>A0A516H5X1_9PROT</name>
<gene>
    <name evidence="1" type="primary">boxB</name>
    <name evidence="1" type="ORF">FNB15_18640</name>
</gene>
<evidence type="ECO:0000313" key="2">
    <source>
        <dbReference type="Proteomes" id="UP000317496"/>
    </source>
</evidence>
<dbReference type="EC" id="1.14.13.208" evidence="1"/>
<dbReference type="InterPro" id="IPR017635">
    <property type="entry name" value="Benzoyl_CoA_Oase_BoxB"/>
</dbReference>
<dbReference type="OrthoDB" id="235973at2"/>
<dbReference type="InterPro" id="IPR012348">
    <property type="entry name" value="RNR-like"/>
</dbReference>
<dbReference type="KEGG" id="fer:FNB15_18640"/>
<dbReference type="GO" id="GO:0010124">
    <property type="term" value="P:phenylacetate catabolic process"/>
    <property type="evidence" value="ECO:0007669"/>
    <property type="project" value="TreeGrafter"/>
</dbReference>
<dbReference type="GO" id="GO:0016491">
    <property type="term" value="F:oxidoreductase activity"/>
    <property type="evidence" value="ECO:0007669"/>
    <property type="project" value="UniProtKB-KW"/>
</dbReference>
<dbReference type="PANTHER" id="PTHR30458">
    <property type="entry name" value="PHENYLACETIC ACID DEGRADATION PROTEIN PAA"/>
    <property type="match status" value="1"/>
</dbReference>
<dbReference type="SUPFAM" id="SSF47240">
    <property type="entry name" value="Ferritin-like"/>
    <property type="match status" value="1"/>
</dbReference>
<dbReference type="PANTHER" id="PTHR30458:SF0">
    <property type="entry name" value="1,2-PHENYLACETYL-COA EPOXIDASE, SUBUNIT C"/>
    <property type="match status" value="1"/>
</dbReference>
<dbReference type="EMBL" id="CP041636">
    <property type="protein sequence ID" value="QDO99166.1"/>
    <property type="molecule type" value="Genomic_DNA"/>
</dbReference>
<dbReference type="GO" id="GO:0005829">
    <property type="term" value="C:cytosol"/>
    <property type="evidence" value="ECO:0007669"/>
    <property type="project" value="TreeGrafter"/>
</dbReference>
<dbReference type="Gene3D" id="1.10.620.20">
    <property type="entry name" value="Ribonucleotide Reductase, subunit A"/>
    <property type="match status" value="1"/>
</dbReference>
<reference evidence="1 2" key="1">
    <citation type="submission" date="2019-07" db="EMBL/GenBank/DDBJ databases">
        <title>Genome sequencing for Ferrovibrio sp. K5.</title>
        <authorList>
            <person name="Park S.-J."/>
        </authorList>
    </citation>
    <scope>NUCLEOTIDE SEQUENCE [LARGE SCALE GENOMIC DNA]</scope>
    <source>
        <strain evidence="1 2">K5</strain>
    </source>
</reference>
<keyword evidence="1" id="KW-0560">Oxidoreductase</keyword>
<dbReference type="InterPro" id="IPR052703">
    <property type="entry name" value="Aromatic_CoA_ox/epox"/>
</dbReference>